<evidence type="ECO:0000313" key="1">
    <source>
        <dbReference type="EMBL" id="KAH0555402.1"/>
    </source>
</evidence>
<protein>
    <submittedName>
        <fullName evidence="1">Uncharacterized protein</fullName>
    </submittedName>
</protein>
<dbReference type="EMBL" id="JAHXZJ010001119">
    <property type="protein sequence ID" value="KAH0555402.1"/>
    <property type="molecule type" value="Genomic_DNA"/>
</dbReference>
<organism evidence="1 2">
    <name type="scientific">Cotesia glomerata</name>
    <name type="common">Lepidopteran parasitic wasp</name>
    <name type="synonym">Apanteles glomeratus</name>
    <dbReference type="NCBI Taxonomy" id="32391"/>
    <lineage>
        <taxon>Eukaryota</taxon>
        <taxon>Metazoa</taxon>
        <taxon>Ecdysozoa</taxon>
        <taxon>Arthropoda</taxon>
        <taxon>Hexapoda</taxon>
        <taxon>Insecta</taxon>
        <taxon>Pterygota</taxon>
        <taxon>Neoptera</taxon>
        <taxon>Endopterygota</taxon>
        <taxon>Hymenoptera</taxon>
        <taxon>Apocrita</taxon>
        <taxon>Ichneumonoidea</taxon>
        <taxon>Braconidae</taxon>
        <taxon>Microgastrinae</taxon>
        <taxon>Cotesia</taxon>
    </lineage>
</organism>
<comment type="caution">
    <text evidence="1">The sequence shown here is derived from an EMBL/GenBank/DDBJ whole genome shotgun (WGS) entry which is preliminary data.</text>
</comment>
<dbReference type="Proteomes" id="UP000826195">
    <property type="component" value="Unassembled WGS sequence"/>
</dbReference>
<accession>A0AAV7IQH4</accession>
<dbReference type="AlphaFoldDB" id="A0AAV7IQH4"/>
<keyword evidence="2" id="KW-1185">Reference proteome</keyword>
<proteinExistence type="predicted"/>
<sequence length="127" mass="14394">MFFQDPVDYANIIKSTYEICQNLNDSSIAELTNQYNSSLSSEKKELFTHYADVEYLACFTLQDLKVLVDLIVKCSDLMDSNSTIVKDSDEWLLGRNTCILKGFKSRAPALTTQLLNSRNALNKTKIP</sequence>
<reference evidence="1 2" key="1">
    <citation type="journal article" date="2021" name="J. Hered.">
        <title>A chromosome-level genome assembly of the parasitoid wasp, Cotesia glomerata (Hymenoptera: Braconidae).</title>
        <authorList>
            <person name="Pinto B.J."/>
            <person name="Weis J.J."/>
            <person name="Gamble T."/>
            <person name="Ode P.J."/>
            <person name="Paul R."/>
            <person name="Zaspel J.M."/>
        </authorList>
    </citation>
    <scope>NUCLEOTIDE SEQUENCE [LARGE SCALE GENOMIC DNA]</scope>
    <source>
        <strain evidence="1">CgM1</strain>
    </source>
</reference>
<evidence type="ECO:0000313" key="2">
    <source>
        <dbReference type="Proteomes" id="UP000826195"/>
    </source>
</evidence>
<name>A0AAV7IQH4_COTGL</name>
<gene>
    <name evidence="1" type="ORF">KQX54_018491</name>
</gene>